<sequence>MIITKKEFKDAVKKVIIEAVKETRDPNFTEEENKVADKKIATGMTEFYSKLIVKLYGQDNEEWIYNKEEVFDNANTILNERMANNDAIETIFENLAYTASVLRLFAMLKENEQEETVPKEFDVEEILKEAKERE</sequence>
<dbReference type="Proteomes" id="UP000095598">
    <property type="component" value="Unassembled WGS sequence"/>
</dbReference>
<proteinExistence type="predicted"/>
<dbReference type="AlphaFoldDB" id="A0A173U1W8"/>
<dbReference type="EMBL" id="CYXT01000020">
    <property type="protein sequence ID" value="CUN07488.1"/>
    <property type="molecule type" value="Genomic_DNA"/>
</dbReference>
<reference evidence="1 2" key="1">
    <citation type="submission" date="2015-09" db="EMBL/GenBank/DDBJ databases">
        <authorList>
            <consortium name="Pathogen Informatics"/>
        </authorList>
    </citation>
    <scope>NUCLEOTIDE SEQUENCE [LARGE SCALE GENOMIC DNA]</scope>
    <source>
        <strain evidence="1 2">2789STDY5608868</strain>
    </source>
</reference>
<dbReference type="RefSeq" id="WP_055259289.1">
    <property type="nucleotide sequence ID" value="NZ_CYXT01000020.1"/>
</dbReference>
<evidence type="ECO:0000313" key="2">
    <source>
        <dbReference type="Proteomes" id="UP000095598"/>
    </source>
</evidence>
<name>A0A173U1W8_ANAHA</name>
<organism evidence="1 2">
    <name type="scientific">Anaerostipes hadrus</name>
    <dbReference type="NCBI Taxonomy" id="649756"/>
    <lineage>
        <taxon>Bacteria</taxon>
        <taxon>Bacillati</taxon>
        <taxon>Bacillota</taxon>
        <taxon>Clostridia</taxon>
        <taxon>Lachnospirales</taxon>
        <taxon>Lachnospiraceae</taxon>
        <taxon>Anaerostipes</taxon>
    </lineage>
</organism>
<accession>A0A173U1W8</accession>
<protein>
    <submittedName>
        <fullName evidence="1">Uncharacterized protein</fullName>
    </submittedName>
</protein>
<gene>
    <name evidence="1" type="ORF">ERS852425_02452</name>
</gene>
<evidence type="ECO:0000313" key="1">
    <source>
        <dbReference type="EMBL" id="CUN07488.1"/>
    </source>
</evidence>